<accession>A0A1I0WQ57</accession>
<dbReference type="EMBL" id="FOJT01000002">
    <property type="protein sequence ID" value="SFA90674.1"/>
    <property type="molecule type" value="Genomic_DNA"/>
</dbReference>
<evidence type="ECO:0000313" key="2">
    <source>
        <dbReference type="EMBL" id="SFA90674.1"/>
    </source>
</evidence>
<keyword evidence="3" id="KW-1185">Reference proteome</keyword>
<reference evidence="3" key="1">
    <citation type="submission" date="2016-10" db="EMBL/GenBank/DDBJ databases">
        <authorList>
            <person name="Varghese N."/>
            <person name="Submissions S."/>
        </authorList>
    </citation>
    <scope>NUCLEOTIDE SEQUENCE [LARGE SCALE GENOMIC DNA]</scope>
    <source>
        <strain evidence="3">DSM 21789</strain>
    </source>
</reference>
<dbReference type="Gene3D" id="3.10.450.50">
    <property type="match status" value="1"/>
</dbReference>
<dbReference type="PANTHER" id="PTHR33747">
    <property type="entry name" value="UPF0225 PROTEIN SCO1677"/>
    <property type="match status" value="1"/>
</dbReference>
<evidence type="ECO:0000259" key="1">
    <source>
        <dbReference type="Pfam" id="PF17775"/>
    </source>
</evidence>
<name>A0A1I0WQ57_9FLAO</name>
<dbReference type="RefSeq" id="WP_091474396.1">
    <property type="nucleotide sequence ID" value="NZ_FOJT01000002.1"/>
</dbReference>
<evidence type="ECO:0000313" key="3">
    <source>
        <dbReference type="Proteomes" id="UP000199604"/>
    </source>
</evidence>
<dbReference type="STRING" id="498292.SAMN05660845_0910"/>
<dbReference type="InterPro" id="IPR048469">
    <property type="entry name" value="YchJ-like_M"/>
</dbReference>
<dbReference type="SUPFAM" id="SSF54427">
    <property type="entry name" value="NTF2-like"/>
    <property type="match status" value="1"/>
</dbReference>
<protein>
    <submittedName>
        <fullName evidence="2">SEC-C motif-containing protein</fullName>
    </submittedName>
</protein>
<dbReference type="InterPro" id="IPR032710">
    <property type="entry name" value="NTF2-like_dom_sf"/>
</dbReference>
<dbReference type="Proteomes" id="UP000199604">
    <property type="component" value="Unassembled WGS sequence"/>
</dbReference>
<dbReference type="PANTHER" id="PTHR33747:SF1">
    <property type="entry name" value="ADENYLATE CYCLASE-ASSOCIATED CAP C-TERMINAL DOMAIN-CONTAINING PROTEIN"/>
    <property type="match status" value="1"/>
</dbReference>
<sequence>MKNCYCNSNRIFSECCEPYILGTKKTPTAETLMQSRYSAYCVQNVDYLLATTHISTRKFHDKQEMFVFASENEWVKLEIVNTTETTVEFKAFYIDNKLKSQMHHEISTFKKEDGTWFYVDGECY</sequence>
<gene>
    <name evidence="2" type="ORF">SAMN05660845_0910</name>
</gene>
<dbReference type="Pfam" id="PF17775">
    <property type="entry name" value="YchJ_M-like"/>
    <property type="match status" value="1"/>
</dbReference>
<feature type="domain" description="YchJ-like middle NTF2-like" evidence="1">
    <location>
        <begin position="28"/>
        <end position="121"/>
    </location>
</feature>
<dbReference type="AlphaFoldDB" id="A0A1I0WQ57"/>
<proteinExistence type="predicted"/>
<organism evidence="2 3">
    <name type="scientific">Flavobacterium swingsii</name>
    <dbReference type="NCBI Taxonomy" id="498292"/>
    <lineage>
        <taxon>Bacteria</taxon>
        <taxon>Pseudomonadati</taxon>
        <taxon>Bacteroidota</taxon>
        <taxon>Flavobacteriia</taxon>
        <taxon>Flavobacteriales</taxon>
        <taxon>Flavobacteriaceae</taxon>
        <taxon>Flavobacterium</taxon>
    </lineage>
</organism>
<dbReference type="OrthoDB" id="21421at2"/>